<evidence type="ECO:0000313" key="7">
    <source>
        <dbReference type="EMBL" id="KUO41723.1"/>
    </source>
</evidence>
<dbReference type="SUPFAM" id="SSF52833">
    <property type="entry name" value="Thioredoxin-like"/>
    <property type="match status" value="1"/>
</dbReference>
<comment type="function">
    <text evidence="3">Does not function as a glutathione-disulfide oxidoreductase in the presence of glutathione and glutathione reductase. Has low thioredoxin activity in vitro.</text>
</comment>
<dbReference type="STRING" id="1776334.APZ16_04830"/>
<evidence type="ECO:0000256" key="2">
    <source>
        <dbReference type="ARBA" id="ARBA00022982"/>
    </source>
</evidence>
<keyword evidence="5" id="KW-1015">Disulfide bond</keyword>
<evidence type="ECO:0000256" key="4">
    <source>
        <dbReference type="PIRSR" id="PIRSR037031-50"/>
    </source>
</evidence>
<dbReference type="InterPro" id="IPR005243">
    <property type="entry name" value="THIRX-like_proc"/>
</dbReference>
<comment type="caution">
    <text evidence="7">The sequence shown here is derived from an EMBL/GenBank/DDBJ whole genome shotgun (WGS) entry which is preliminary data.</text>
</comment>
<keyword evidence="2 3" id="KW-0249">Electron transport</keyword>
<evidence type="ECO:0000256" key="5">
    <source>
        <dbReference type="PIRSR" id="PIRSR037031-51"/>
    </source>
</evidence>
<dbReference type="PANTHER" id="PTHR36450">
    <property type="entry name" value="THIOREDOXIN"/>
    <property type="match status" value="1"/>
</dbReference>
<feature type="domain" description="Thioredoxin-like fold" evidence="6">
    <location>
        <begin position="3"/>
        <end position="76"/>
    </location>
</feature>
<feature type="active site" description="Nucleophile" evidence="4">
    <location>
        <position position="14"/>
    </location>
</feature>
<dbReference type="PANTHER" id="PTHR36450:SF1">
    <property type="entry name" value="THIOREDOXIN"/>
    <property type="match status" value="1"/>
</dbReference>
<accession>A0A147JYP0</accession>
<dbReference type="NCBIfam" id="TIGR00412">
    <property type="entry name" value="redox_disulf_2"/>
    <property type="match status" value="1"/>
</dbReference>
<sequence>MKKVEVFGHGCSKCEFIAKRIMDVLEELNIEGKVEKITEDSKIIERGIILTPAVVVDGVLKCEGRIPTRDEIKNWLR</sequence>
<feature type="disulfide bond" description="Redox-active" evidence="5">
    <location>
        <begin position="11"/>
        <end position="14"/>
    </location>
</feature>
<dbReference type="Gene3D" id="3.40.30.10">
    <property type="entry name" value="Glutaredoxin"/>
    <property type="match status" value="1"/>
</dbReference>
<reference evidence="7 8" key="1">
    <citation type="journal article" date="2016" name="Nat. Microbiol.">
        <title>Genomic inference of the metabolism of cosmopolitan subsurface Archaea, Hadesarchaea.</title>
        <authorList>
            <person name="Baker B.J."/>
            <person name="Saw J.H."/>
            <person name="Lind A.E."/>
            <person name="Lazar C.S."/>
            <person name="Hinrichs K.-U."/>
            <person name="Teske A.P."/>
            <person name="Ettema T.J."/>
        </authorList>
    </citation>
    <scope>NUCLEOTIDE SEQUENCE [LARGE SCALE GENOMIC DNA]</scope>
</reference>
<dbReference type="AlphaFoldDB" id="A0A147JYP0"/>
<proteinExistence type="inferred from homology"/>
<evidence type="ECO:0000256" key="1">
    <source>
        <dbReference type="ARBA" id="ARBA00007787"/>
    </source>
</evidence>
<evidence type="ECO:0000313" key="8">
    <source>
        <dbReference type="Proteomes" id="UP000074294"/>
    </source>
</evidence>
<organism evidence="7 8">
    <name type="scientific">Hadarchaeum yellowstonense</name>
    <dbReference type="NCBI Taxonomy" id="1776334"/>
    <lineage>
        <taxon>Archaea</taxon>
        <taxon>Methanobacteriati</taxon>
        <taxon>Candidatus Hadarchaeota</taxon>
        <taxon>Candidatus Hadarchaeia</taxon>
        <taxon>Candidatus Hadarchaeales</taxon>
        <taxon>Candidatus Hadarchaeaceae</taxon>
        <taxon>Candidatus Hadarchaeum</taxon>
    </lineage>
</organism>
<protein>
    <recommendedName>
        <fullName evidence="3">Thioredoxin</fullName>
    </recommendedName>
</protein>
<dbReference type="InterPro" id="IPR012336">
    <property type="entry name" value="Thioredoxin-like_fold"/>
</dbReference>
<dbReference type="PIRSF" id="PIRSF037031">
    <property type="entry name" value="Redox_disulphide_2"/>
    <property type="match status" value="1"/>
</dbReference>
<dbReference type="Proteomes" id="UP000074294">
    <property type="component" value="Unassembled WGS sequence"/>
</dbReference>
<evidence type="ECO:0000256" key="3">
    <source>
        <dbReference type="PIRNR" id="PIRNR037031"/>
    </source>
</evidence>
<name>A0A147JYP0_HADYE</name>
<keyword evidence="3" id="KW-0813">Transport</keyword>
<dbReference type="InterPro" id="IPR036249">
    <property type="entry name" value="Thioredoxin-like_sf"/>
</dbReference>
<comment type="similarity">
    <text evidence="1 3">Belongs to the glutaredoxin family.</text>
</comment>
<gene>
    <name evidence="7" type="ORF">APZ16_04830</name>
</gene>
<dbReference type="Pfam" id="PF13192">
    <property type="entry name" value="Thioredoxin_3"/>
    <property type="match status" value="1"/>
</dbReference>
<evidence type="ECO:0000259" key="6">
    <source>
        <dbReference type="Pfam" id="PF13192"/>
    </source>
</evidence>
<keyword evidence="3 5" id="KW-0676">Redox-active center</keyword>
<feature type="active site" description="Nucleophile" evidence="4">
    <location>
        <position position="11"/>
    </location>
</feature>
<dbReference type="EMBL" id="LQMQ01000016">
    <property type="protein sequence ID" value="KUO41723.1"/>
    <property type="molecule type" value="Genomic_DNA"/>
</dbReference>